<evidence type="ECO:0000313" key="13">
    <source>
        <dbReference type="EMBL" id="RKP23982.1"/>
    </source>
</evidence>
<feature type="transmembrane region" description="Helical" evidence="12">
    <location>
        <begin position="274"/>
        <end position="296"/>
    </location>
</feature>
<evidence type="ECO:0000256" key="4">
    <source>
        <dbReference type="ARBA" id="ARBA00022692"/>
    </source>
</evidence>
<accession>A0A4P9YWV2</accession>
<dbReference type="GO" id="GO:0005789">
    <property type="term" value="C:endoplasmic reticulum membrane"/>
    <property type="evidence" value="ECO:0007669"/>
    <property type="project" value="UniProtKB-SubCell"/>
</dbReference>
<evidence type="ECO:0000256" key="7">
    <source>
        <dbReference type="ARBA" id="ARBA00023136"/>
    </source>
</evidence>
<evidence type="ECO:0000256" key="2">
    <source>
        <dbReference type="ARBA" id="ARBA00009010"/>
    </source>
</evidence>
<evidence type="ECO:0000256" key="12">
    <source>
        <dbReference type="SAM" id="Phobius"/>
    </source>
</evidence>
<evidence type="ECO:0000256" key="6">
    <source>
        <dbReference type="ARBA" id="ARBA00022989"/>
    </source>
</evidence>
<reference evidence="14" key="1">
    <citation type="journal article" date="2018" name="Nat. Microbiol.">
        <title>Leveraging single-cell genomics to expand the fungal tree of life.</title>
        <authorList>
            <person name="Ahrendt S.R."/>
            <person name="Quandt C.A."/>
            <person name="Ciobanu D."/>
            <person name="Clum A."/>
            <person name="Salamov A."/>
            <person name="Andreopoulos B."/>
            <person name="Cheng J.F."/>
            <person name="Woyke T."/>
            <person name="Pelin A."/>
            <person name="Henrissat B."/>
            <person name="Reynolds N.K."/>
            <person name="Benny G.L."/>
            <person name="Smith M.E."/>
            <person name="James T.Y."/>
            <person name="Grigoriev I.V."/>
        </authorList>
    </citation>
    <scope>NUCLEOTIDE SEQUENCE [LARGE SCALE GENOMIC DNA]</scope>
    <source>
        <strain evidence="14">Benny S71-1</strain>
    </source>
</reference>
<evidence type="ECO:0000256" key="3">
    <source>
        <dbReference type="ARBA" id="ARBA00022679"/>
    </source>
</evidence>
<feature type="transmembrane region" description="Helical" evidence="12">
    <location>
        <begin position="235"/>
        <end position="254"/>
    </location>
</feature>
<evidence type="ECO:0000256" key="5">
    <source>
        <dbReference type="ARBA" id="ARBA00022824"/>
    </source>
</evidence>
<evidence type="ECO:0000313" key="14">
    <source>
        <dbReference type="Proteomes" id="UP000278143"/>
    </source>
</evidence>
<keyword evidence="7 12" id="KW-0472">Membrane</keyword>
<evidence type="ECO:0000256" key="11">
    <source>
        <dbReference type="SAM" id="MobiDB-lite"/>
    </source>
</evidence>
<dbReference type="EMBL" id="KZ990528">
    <property type="protein sequence ID" value="RKP23982.1"/>
    <property type="molecule type" value="Genomic_DNA"/>
</dbReference>
<dbReference type="OrthoDB" id="10039049at2759"/>
<keyword evidence="4 12" id="KW-0812">Transmembrane</keyword>
<proteinExistence type="inferred from homology"/>
<evidence type="ECO:0000256" key="9">
    <source>
        <dbReference type="ARBA" id="ARBA00023568"/>
    </source>
</evidence>
<dbReference type="GO" id="GO:0034737">
    <property type="term" value="F:ergosterol O-acyltransferase activity"/>
    <property type="evidence" value="ECO:0007669"/>
    <property type="project" value="TreeGrafter"/>
</dbReference>
<feature type="compositionally biased region" description="Low complexity" evidence="11">
    <location>
        <begin position="58"/>
        <end position="68"/>
    </location>
</feature>
<dbReference type="GO" id="GO:0008204">
    <property type="term" value="P:ergosterol metabolic process"/>
    <property type="evidence" value="ECO:0007669"/>
    <property type="project" value="TreeGrafter"/>
</dbReference>
<keyword evidence="14" id="KW-1185">Reference proteome</keyword>
<organism evidence="13 14">
    <name type="scientific">Syncephalis pseudoplumigaleata</name>
    <dbReference type="NCBI Taxonomy" id="1712513"/>
    <lineage>
        <taxon>Eukaryota</taxon>
        <taxon>Fungi</taxon>
        <taxon>Fungi incertae sedis</taxon>
        <taxon>Zoopagomycota</taxon>
        <taxon>Zoopagomycotina</taxon>
        <taxon>Zoopagomycetes</taxon>
        <taxon>Zoopagales</taxon>
        <taxon>Piptocephalidaceae</taxon>
        <taxon>Syncephalis</taxon>
    </lineage>
</organism>
<gene>
    <name evidence="13" type="ORF">SYNPS1DRAFT_30246</name>
</gene>
<keyword evidence="6 12" id="KW-1133">Transmembrane helix</keyword>
<feature type="transmembrane region" description="Helical" evidence="12">
    <location>
        <begin position="406"/>
        <end position="427"/>
    </location>
</feature>
<sequence length="444" mass="50760">MDTVWMAEHARVTDIVEDARTNTGTLSALESDIDAEDVPVTSMSTAIDSHKDEAWTSQPQPQQQQQQQILRERRGHRHRPHSSLTASPTKSRVHLPRNDIADMSHVNGTPYRRTPPAKPSMDAAATASRKPSTKTRTMPSTILMDIMLAEKRHASTSHVASDTLLYGQSDAHISRQDAQRELAELEADLCPEQCAYPNNITLPNYLTYLIVPTLVYEISYPRTPRIRPAYVFEKLAAILGTFTLMYMTVEHYVLPALYQTAHLPIWYALPQMLFPVLVVFLLSFFIIFEFICNAFAELARFADRSFYDDWWNSTTFEEFARNWNKPVHHFLLRHVYVPLYRDCGLSRYHASLLTFLISSIFHELAIAVVCGNLRMYLFLFQMAQIPLIWISKLVGPKTREVAGNWFFWFSMTVGPPLLLCLYCREIIQPNGSLATMVLGGEPMI</sequence>
<evidence type="ECO:0000256" key="10">
    <source>
        <dbReference type="PIRSR" id="PIRSR000439-1"/>
    </source>
</evidence>
<feature type="transmembrane region" description="Helical" evidence="12">
    <location>
        <begin position="350"/>
        <end position="369"/>
    </location>
</feature>
<dbReference type="PANTHER" id="PTHR10408">
    <property type="entry name" value="STEROL O-ACYLTRANSFERASE"/>
    <property type="match status" value="1"/>
</dbReference>
<comment type="similarity">
    <text evidence="2">Belongs to the membrane-bound acyltransferase family. Sterol o-acyltransferase subfamily.</text>
</comment>
<keyword evidence="5" id="KW-0256">Endoplasmic reticulum</keyword>
<dbReference type="AlphaFoldDB" id="A0A4P9YWV2"/>
<keyword evidence="8 13" id="KW-0012">Acyltransferase</keyword>
<comment type="subcellular location">
    <subcellularLocation>
        <location evidence="1">Endoplasmic reticulum membrane</location>
        <topology evidence="1">Multi-pass membrane protein</topology>
    </subcellularLocation>
</comment>
<dbReference type="PANTHER" id="PTHR10408:SF9">
    <property type="entry name" value="STEROL O-ACYLTRANSFERASE 2-RELATED"/>
    <property type="match status" value="1"/>
</dbReference>
<dbReference type="InterPro" id="IPR004299">
    <property type="entry name" value="MBOAT_fam"/>
</dbReference>
<dbReference type="InterPro" id="IPR014371">
    <property type="entry name" value="Oat_ACAT_DAG_ARE"/>
</dbReference>
<evidence type="ECO:0000256" key="8">
    <source>
        <dbReference type="ARBA" id="ARBA00023315"/>
    </source>
</evidence>
<evidence type="ECO:0000256" key="1">
    <source>
        <dbReference type="ARBA" id="ARBA00004477"/>
    </source>
</evidence>
<protein>
    <submittedName>
        <fullName evidence="13">MBOAT, membrane-bound O-acyltransferase family-domain-containing protein</fullName>
    </submittedName>
</protein>
<dbReference type="Pfam" id="PF03062">
    <property type="entry name" value="MBOAT"/>
    <property type="match status" value="1"/>
</dbReference>
<name>A0A4P9YWV2_9FUNG</name>
<feature type="region of interest" description="Disordered" evidence="11">
    <location>
        <begin position="51"/>
        <end position="135"/>
    </location>
</feature>
<feature type="active site" evidence="10">
    <location>
        <position position="362"/>
    </location>
</feature>
<keyword evidence="3 13" id="KW-0808">Transferase</keyword>
<dbReference type="Proteomes" id="UP000278143">
    <property type="component" value="Unassembled WGS sequence"/>
</dbReference>
<comment type="function">
    <text evidence="9">Sterol O-acyltransferase that catalyzes the formation of stery esters.</text>
</comment>